<dbReference type="PANTHER" id="PTHR46957:SF3">
    <property type="entry name" value="CYTOKINE RECEPTOR"/>
    <property type="match status" value="1"/>
</dbReference>
<dbReference type="SUPFAM" id="SSF49265">
    <property type="entry name" value="Fibronectin type III"/>
    <property type="match status" value="2"/>
</dbReference>
<comment type="caution">
    <text evidence="1">The sequence shown here is derived from an EMBL/GenBank/DDBJ whole genome shotgun (WGS) entry which is preliminary data.</text>
</comment>
<dbReference type="OrthoDB" id="10253954at2759"/>
<dbReference type="InterPro" id="IPR003961">
    <property type="entry name" value="FN3_dom"/>
</dbReference>
<dbReference type="GO" id="GO:0016020">
    <property type="term" value="C:membrane"/>
    <property type="evidence" value="ECO:0007669"/>
    <property type="project" value="UniProtKB-SubCell"/>
</dbReference>
<dbReference type="EMBL" id="REGN01001021">
    <property type="protein sequence ID" value="RNA37598.1"/>
    <property type="molecule type" value="Genomic_DNA"/>
</dbReference>
<evidence type="ECO:0000313" key="2">
    <source>
        <dbReference type="Proteomes" id="UP000276133"/>
    </source>
</evidence>
<gene>
    <name evidence="1" type="ORF">BpHYR1_002005</name>
</gene>
<dbReference type="InterPro" id="IPR013783">
    <property type="entry name" value="Ig-like_fold"/>
</dbReference>
<dbReference type="CDD" id="cd00063">
    <property type="entry name" value="FN3"/>
    <property type="match status" value="1"/>
</dbReference>
<proteinExistence type="predicted"/>
<dbReference type="Gene3D" id="2.60.40.10">
    <property type="entry name" value="Immunoglobulins"/>
    <property type="match status" value="2"/>
</dbReference>
<reference evidence="1 2" key="1">
    <citation type="journal article" date="2018" name="Sci. Rep.">
        <title>Genomic signatures of local adaptation to the degree of environmental predictability in rotifers.</title>
        <authorList>
            <person name="Franch-Gras L."/>
            <person name="Hahn C."/>
            <person name="Garcia-Roger E.M."/>
            <person name="Carmona M.J."/>
            <person name="Serra M."/>
            <person name="Gomez A."/>
        </authorList>
    </citation>
    <scope>NUCLEOTIDE SEQUENCE [LARGE SCALE GENOMIC DNA]</scope>
    <source>
        <strain evidence="1">HYR1</strain>
    </source>
</reference>
<dbReference type="PANTHER" id="PTHR46957">
    <property type="entry name" value="CYTOKINE RECEPTOR"/>
    <property type="match status" value="1"/>
</dbReference>
<sequence>MHNTVILYGEIYRKSKKFASEHTEEILVKNFTLPTPVIDCLLTPNVLYSYRSVIYNSVGSVSSEYTELVPIDLLKPENFKQMTASQINETLIRLTFSKPSTYSQHVNYKIYRDSNLIATLYQQTSDLLSYDDFFVFAPDQYLKYNVFACNQIGCSSDDKFSVFVKTRNLPPVLVYKPILLDLGSDYIKIDASLSVVLRVNQKILEYRYFLNNVMTLATTEPVVLIKNLKPNTQYLINLEVCTFLGPGCLKSSDYLQVQTLQILPVIDFDPTCEPGMRNLTIKWPTTPQHIDNYVIKYRLGQDQYSNLLVKDKNWVYIDKLKPFSDYEIVLGGCNRAGCSYSQNFVCKTTGKLSNVTIQVETTADGFLFVWNIDHDLKDQDLEFKLFRSVLNQPILYDQKFRPIRLQDKVVYAGTDFGHEDQAVNFDTEYLYHVEMTSMYGVVKSESLRLRTKAAAPQLLVMIGSIRHVGNDSVSLVIRPPLKVNGRLEGIYVLVKLNGFEVAKEMVHENLAGLDGEQLVEFLSNVTVDGLAADSVYELKTKFCNQVSCLISLQTIKFKTLSNERIDFFDAMWRVDKTIVFKWDFKKVSTRSIREKISFFLSSYFTCYVNSY</sequence>
<dbReference type="Proteomes" id="UP000276133">
    <property type="component" value="Unassembled WGS sequence"/>
</dbReference>
<dbReference type="STRING" id="10195.A0A3M7SQ13"/>
<keyword evidence="2" id="KW-1185">Reference proteome</keyword>
<organism evidence="1 2">
    <name type="scientific">Brachionus plicatilis</name>
    <name type="common">Marine rotifer</name>
    <name type="synonym">Brachionus muelleri</name>
    <dbReference type="NCBI Taxonomy" id="10195"/>
    <lineage>
        <taxon>Eukaryota</taxon>
        <taxon>Metazoa</taxon>
        <taxon>Spiralia</taxon>
        <taxon>Gnathifera</taxon>
        <taxon>Rotifera</taxon>
        <taxon>Eurotatoria</taxon>
        <taxon>Monogononta</taxon>
        <taxon>Pseudotrocha</taxon>
        <taxon>Ploima</taxon>
        <taxon>Brachionidae</taxon>
        <taxon>Brachionus</taxon>
    </lineage>
</organism>
<name>A0A3M7SQ13_BRAPC</name>
<dbReference type="InterPro" id="IPR050713">
    <property type="entry name" value="RTP_Phos/Ushers"/>
</dbReference>
<dbReference type="AlphaFoldDB" id="A0A3M7SQ13"/>
<protein>
    <submittedName>
        <fullName evidence="1">Usherin</fullName>
    </submittedName>
</protein>
<dbReference type="InterPro" id="IPR036116">
    <property type="entry name" value="FN3_sf"/>
</dbReference>
<accession>A0A3M7SQ13</accession>
<evidence type="ECO:0000313" key="1">
    <source>
        <dbReference type="EMBL" id="RNA37598.1"/>
    </source>
</evidence>